<evidence type="ECO:0000313" key="2">
    <source>
        <dbReference type="EMBL" id="QDZ11149.1"/>
    </source>
</evidence>
<dbReference type="Proteomes" id="UP000315364">
    <property type="component" value="Chromosome"/>
</dbReference>
<keyword evidence="1" id="KW-0732">Signal</keyword>
<evidence type="ECO:0008006" key="4">
    <source>
        <dbReference type="Google" id="ProtNLM"/>
    </source>
</evidence>
<sequence>MTFALRGLSLAAIAAIAFTVAPAAFAQDAMSTDAMSTDAMATDAMAPAAATPLTDDEFKLCMEQAGGITFPAAQLAAATACHGLHQGADVMGAIESLGLGEMSSPADAMAIDAMSTDAMAPATK</sequence>
<name>A0A5B8LTF9_9HYPH</name>
<proteinExistence type="predicted"/>
<dbReference type="KEGG" id="dea:FPZ08_10505"/>
<dbReference type="EMBL" id="CP042304">
    <property type="protein sequence ID" value="QDZ11149.1"/>
    <property type="molecule type" value="Genomic_DNA"/>
</dbReference>
<dbReference type="OrthoDB" id="7951425at2"/>
<reference evidence="2 3" key="1">
    <citation type="submission" date="2019-07" db="EMBL/GenBank/DDBJ databases">
        <title>Full genome sequence of Devosia sp. Gsoil 520.</title>
        <authorList>
            <person name="Im W.-T."/>
        </authorList>
    </citation>
    <scope>NUCLEOTIDE SEQUENCE [LARGE SCALE GENOMIC DNA]</scope>
    <source>
        <strain evidence="2 3">Gsoil 520</strain>
    </source>
</reference>
<protein>
    <recommendedName>
        <fullName evidence="4">DUF732 domain-containing protein</fullName>
    </recommendedName>
</protein>
<organism evidence="2 3">
    <name type="scientific">Devosia ginsengisoli</name>
    <dbReference type="NCBI Taxonomy" id="400770"/>
    <lineage>
        <taxon>Bacteria</taxon>
        <taxon>Pseudomonadati</taxon>
        <taxon>Pseudomonadota</taxon>
        <taxon>Alphaproteobacteria</taxon>
        <taxon>Hyphomicrobiales</taxon>
        <taxon>Devosiaceae</taxon>
        <taxon>Devosia</taxon>
    </lineage>
</organism>
<dbReference type="RefSeq" id="WP_146289972.1">
    <property type="nucleotide sequence ID" value="NZ_CP042304.1"/>
</dbReference>
<keyword evidence="3" id="KW-1185">Reference proteome</keyword>
<gene>
    <name evidence="2" type="ORF">FPZ08_10505</name>
</gene>
<feature type="chain" id="PRO_5022906597" description="DUF732 domain-containing protein" evidence="1">
    <location>
        <begin position="27"/>
        <end position="124"/>
    </location>
</feature>
<evidence type="ECO:0000313" key="3">
    <source>
        <dbReference type="Proteomes" id="UP000315364"/>
    </source>
</evidence>
<accession>A0A5B8LTF9</accession>
<evidence type="ECO:0000256" key="1">
    <source>
        <dbReference type="SAM" id="SignalP"/>
    </source>
</evidence>
<dbReference type="AlphaFoldDB" id="A0A5B8LTF9"/>
<feature type="signal peptide" evidence="1">
    <location>
        <begin position="1"/>
        <end position="26"/>
    </location>
</feature>